<comment type="caution">
    <text evidence="3">The sequence shown here is derived from an EMBL/GenBank/DDBJ whole genome shotgun (WGS) entry which is preliminary data.</text>
</comment>
<evidence type="ECO:0000313" key="3">
    <source>
        <dbReference type="EMBL" id="KAK7794418.1"/>
    </source>
</evidence>
<evidence type="ECO:0000313" key="4">
    <source>
        <dbReference type="Proteomes" id="UP001378592"/>
    </source>
</evidence>
<dbReference type="EMBL" id="JAZDUA010000333">
    <property type="protein sequence ID" value="KAK7794418.1"/>
    <property type="molecule type" value="Genomic_DNA"/>
</dbReference>
<reference evidence="3 4" key="1">
    <citation type="submission" date="2024-03" db="EMBL/GenBank/DDBJ databases">
        <title>The genome assembly and annotation of the cricket Gryllus longicercus Weissman &amp; Gray.</title>
        <authorList>
            <person name="Szrajer S."/>
            <person name="Gray D."/>
            <person name="Ylla G."/>
        </authorList>
    </citation>
    <scope>NUCLEOTIDE SEQUENCE [LARGE SCALE GENOMIC DNA]</scope>
    <source>
        <strain evidence="3">DAG 2021-001</strain>
        <tissue evidence="3">Whole body minus gut</tissue>
    </source>
</reference>
<dbReference type="PROSITE" id="PS51257">
    <property type="entry name" value="PROKAR_LIPOPROTEIN"/>
    <property type="match status" value="1"/>
</dbReference>
<feature type="signal peptide" evidence="2">
    <location>
        <begin position="1"/>
        <end position="25"/>
    </location>
</feature>
<protein>
    <recommendedName>
        <fullName evidence="5">Accessory gland protein</fullName>
    </recommendedName>
</protein>
<feature type="chain" id="PRO_5042986882" description="Accessory gland protein" evidence="2">
    <location>
        <begin position="26"/>
        <end position="224"/>
    </location>
</feature>
<evidence type="ECO:0008006" key="5">
    <source>
        <dbReference type="Google" id="ProtNLM"/>
    </source>
</evidence>
<evidence type="ECO:0000256" key="2">
    <source>
        <dbReference type="SAM" id="SignalP"/>
    </source>
</evidence>
<feature type="compositionally biased region" description="Basic and acidic residues" evidence="1">
    <location>
        <begin position="64"/>
        <end position="74"/>
    </location>
</feature>
<dbReference type="Proteomes" id="UP001378592">
    <property type="component" value="Unassembled WGS sequence"/>
</dbReference>
<name>A0AAN9VC89_9ORTH</name>
<sequence length="224" mass="24378">MRPPTPLPLPLLLLAVACLTPQAQSRAVLTMSPLRGHAAALALEGGWGAHSGDYDYYSDYSDYSEERASAHAEEQESAGDEEEEEGEGEESECMRALLEALRRRYRDDPRLATPATPPPSPPPPPTPPPTPPPAPTQESSRRRRQAPGDNEIDSSTSSQGVATADYSTPDSSTNEESGKDHMHVKLKNQVIGSYPVSNELHSPVDISDEDSSDIGKKWNKTSWF</sequence>
<keyword evidence="4" id="KW-1185">Reference proteome</keyword>
<feature type="region of interest" description="Disordered" evidence="1">
    <location>
        <begin position="64"/>
        <end position="224"/>
    </location>
</feature>
<keyword evidence="2" id="KW-0732">Signal</keyword>
<organism evidence="3 4">
    <name type="scientific">Gryllus longicercus</name>
    <dbReference type="NCBI Taxonomy" id="2509291"/>
    <lineage>
        <taxon>Eukaryota</taxon>
        <taxon>Metazoa</taxon>
        <taxon>Ecdysozoa</taxon>
        <taxon>Arthropoda</taxon>
        <taxon>Hexapoda</taxon>
        <taxon>Insecta</taxon>
        <taxon>Pterygota</taxon>
        <taxon>Neoptera</taxon>
        <taxon>Polyneoptera</taxon>
        <taxon>Orthoptera</taxon>
        <taxon>Ensifera</taxon>
        <taxon>Gryllidea</taxon>
        <taxon>Grylloidea</taxon>
        <taxon>Gryllidae</taxon>
        <taxon>Gryllinae</taxon>
        <taxon>Gryllus</taxon>
    </lineage>
</organism>
<feature type="compositionally biased region" description="Acidic residues" evidence="1">
    <location>
        <begin position="75"/>
        <end position="91"/>
    </location>
</feature>
<feature type="compositionally biased region" description="Pro residues" evidence="1">
    <location>
        <begin position="115"/>
        <end position="135"/>
    </location>
</feature>
<evidence type="ECO:0000256" key="1">
    <source>
        <dbReference type="SAM" id="MobiDB-lite"/>
    </source>
</evidence>
<proteinExistence type="predicted"/>
<feature type="compositionally biased region" description="Polar residues" evidence="1">
    <location>
        <begin position="153"/>
        <end position="175"/>
    </location>
</feature>
<gene>
    <name evidence="3" type="ORF">R5R35_003795</name>
</gene>
<feature type="compositionally biased region" description="Basic and acidic residues" evidence="1">
    <location>
        <begin position="100"/>
        <end position="110"/>
    </location>
</feature>
<accession>A0AAN9VC89</accession>
<dbReference type="AlphaFoldDB" id="A0AAN9VC89"/>